<keyword evidence="3" id="KW-1185">Reference proteome</keyword>
<dbReference type="CDD" id="cd14399">
    <property type="entry name" value="UBA_PLICs"/>
    <property type="match status" value="1"/>
</dbReference>
<dbReference type="PROSITE" id="PS50030">
    <property type="entry name" value="UBA"/>
    <property type="match status" value="1"/>
</dbReference>
<dbReference type="GO" id="GO:0031593">
    <property type="term" value="F:polyubiquitin modification-dependent protein binding"/>
    <property type="evidence" value="ECO:0007669"/>
    <property type="project" value="TreeGrafter"/>
</dbReference>
<name>A0A8S1J0H1_9CHLO</name>
<dbReference type="InterPro" id="IPR015940">
    <property type="entry name" value="UBA"/>
</dbReference>
<dbReference type="OrthoDB" id="267397at2759"/>
<dbReference type="Proteomes" id="UP000708148">
    <property type="component" value="Unassembled WGS sequence"/>
</dbReference>
<protein>
    <recommendedName>
        <fullName evidence="1">UBA domain-containing protein</fullName>
    </recommendedName>
</protein>
<evidence type="ECO:0000259" key="1">
    <source>
        <dbReference type="PROSITE" id="PS50030"/>
    </source>
</evidence>
<dbReference type="Gene3D" id="1.10.8.10">
    <property type="entry name" value="DNA helicase RuvA subunit, C-terminal domain"/>
    <property type="match status" value="1"/>
</dbReference>
<dbReference type="FunFam" id="1.10.8.10:FF:000079">
    <property type="entry name" value="Ubiquitin family protein"/>
    <property type="match status" value="1"/>
</dbReference>
<dbReference type="InterPro" id="IPR009060">
    <property type="entry name" value="UBA-like_sf"/>
</dbReference>
<dbReference type="PANTHER" id="PTHR10677">
    <property type="entry name" value="UBIQUILIN"/>
    <property type="match status" value="1"/>
</dbReference>
<gene>
    <name evidence="2" type="ORF">OSTQU699_LOCUS4827</name>
</gene>
<sequence length="129" mass="12789">EALANPEMTASMFDPQNIQAMIQIEQAVQQLQGSGLGNVMGLGNPGASPLSGAGGADAASGLAQLLAGGMGGMAGMGGVPPVADPEASYAAQLQQLQDMGFSDRPANIRALQATGGNVHAAVERLLSGM</sequence>
<feature type="non-terminal residue" evidence="2">
    <location>
        <position position="1"/>
    </location>
</feature>
<dbReference type="SMART" id="SM00165">
    <property type="entry name" value="UBA"/>
    <property type="match status" value="1"/>
</dbReference>
<comment type="caution">
    <text evidence="2">The sequence shown here is derived from an EMBL/GenBank/DDBJ whole genome shotgun (WGS) entry which is preliminary data.</text>
</comment>
<organism evidence="2 3">
    <name type="scientific">Ostreobium quekettii</name>
    <dbReference type="NCBI Taxonomy" id="121088"/>
    <lineage>
        <taxon>Eukaryota</taxon>
        <taxon>Viridiplantae</taxon>
        <taxon>Chlorophyta</taxon>
        <taxon>core chlorophytes</taxon>
        <taxon>Ulvophyceae</taxon>
        <taxon>TCBD clade</taxon>
        <taxon>Bryopsidales</taxon>
        <taxon>Ostreobineae</taxon>
        <taxon>Ostreobiaceae</taxon>
        <taxon>Ostreobium</taxon>
    </lineage>
</organism>
<dbReference type="PANTHER" id="PTHR10677:SF3">
    <property type="entry name" value="FI07626P-RELATED"/>
    <property type="match status" value="1"/>
</dbReference>
<evidence type="ECO:0000313" key="2">
    <source>
        <dbReference type="EMBL" id="CAD7699468.1"/>
    </source>
</evidence>
<dbReference type="Pfam" id="PF00627">
    <property type="entry name" value="UBA"/>
    <property type="match status" value="1"/>
</dbReference>
<dbReference type="GO" id="GO:0006511">
    <property type="term" value="P:ubiquitin-dependent protein catabolic process"/>
    <property type="evidence" value="ECO:0007669"/>
    <property type="project" value="TreeGrafter"/>
</dbReference>
<reference evidence="2" key="1">
    <citation type="submission" date="2020-12" db="EMBL/GenBank/DDBJ databases">
        <authorList>
            <person name="Iha C."/>
        </authorList>
    </citation>
    <scope>NUCLEOTIDE SEQUENCE</scope>
</reference>
<dbReference type="GO" id="GO:0005829">
    <property type="term" value="C:cytosol"/>
    <property type="evidence" value="ECO:0007669"/>
    <property type="project" value="TreeGrafter"/>
</dbReference>
<feature type="domain" description="UBA" evidence="1">
    <location>
        <begin position="82"/>
        <end position="128"/>
    </location>
</feature>
<dbReference type="SUPFAM" id="SSF46934">
    <property type="entry name" value="UBA-like"/>
    <property type="match status" value="1"/>
</dbReference>
<accession>A0A8S1J0H1</accession>
<proteinExistence type="predicted"/>
<dbReference type="AlphaFoldDB" id="A0A8S1J0H1"/>
<dbReference type="EMBL" id="CAJHUC010001025">
    <property type="protein sequence ID" value="CAD7699468.1"/>
    <property type="molecule type" value="Genomic_DNA"/>
</dbReference>
<dbReference type="InterPro" id="IPR015496">
    <property type="entry name" value="Ubiquilin"/>
</dbReference>
<evidence type="ECO:0000313" key="3">
    <source>
        <dbReference type="Proteomes" id="UP000708148"/>
    </source>
</evidence>